<organism evidence="3 4">
    <name type="scientific">Aliidiomarina minuta</name>
    <dbReference type="NCBI Taxonomy" id="880057"/>
    <lineage>
        <taxon>Bacteria</taxon>
        <taxon>Pseudomonadati</taxon>
        <taxon>Pseudomonadota</taxon>
        <taxon>Gammaproteobacteria</taxon>
        <taxon>Alteromonadales</taxon>
        <taxon>Idiomarinaceae</taxon>
        <taxon>Aliidiomarina</taxon>
    </lineage>
</organism>
<keyword evidence="2" id="KW-1133">Transmembrane helix</keyword>
<dbReference type="Proteomes" id="UP000288293">
    <property type="component" value="Unassembled WGS sequence"/>
</dbReference>
<comment type="caution">
    <text evidence="3">The sequence shown here is derived from an EMBL/GenBank/DDBJ whole genome shotgun (WGS) entry which is preliminary data.</text>
</comment>
<evidence type="ECO:0000313" key="3">
    <source>
        <dbReference type="EMBL" id="RUO25342.1"/>
    </source>
</evidence>
<feature type="region of interest" description="Disordered" evidence="1">
    <location>
        <begin position="62"/>
        <end position="86"/>
    </location>
</feature>
<feature type="transmembrane region" description="Helical" evidence="2">
    <location>
        <begin position="12"/>
        <end position="31"/>
    </location>
</feature>
<dbReference type="AlphaFoldDB" id="A0A432W5M3"/>
<sequence length="86" mass="8982">MKARQTGQGMTEYIIVLALIAIAAIGVYSFLGKSVRNQVAGVAQEISGRSASAEVSAAQQAAQQASTSANRDYQLGNYDEGTEQGN</sequence>
<dbReference type="RefSeq" id="WP_126802039.1">
    <property type="nucleotide sequence ID" value="NZ_PIPL01000001.1"/>
</dbReference>
<keyword evidence="2" id="KW-0472">Membrane</keyword>
<keyword evidence="2" id="KW-0812">Transmembrane</keyword>
<evidence type="ECO:0000313" key="4">
    <source>
        <dbReference type="Proteomes" id="UP000288293"/>
    </source>
</evidence>
<gene>
    <name evidence="3" type="ORF">CWE09_00990</name>
</gene>
<accession>A0A432W5M3</accession>
<name>A0A432W5M3_9GAMM</name>
<evidence type="ECO:0000256" key="2">
    <source>
        <dbReference type="SAM" id="Phobius"/>
    </source>
</evidence>
<evidence type="ECO:0000256" key="1">
    <source>
        <dbReference type="SAM" id="MobiDB-lite"/>
    </source>
</evidence>
<reference evidence="3 4" key="1">
    <citation type="journal article" date="2011" name="Front. Microbiol.">
        <title>Genomic signatures of strain selection and enhancement in Bacillus atrophaeus var. globigii, a historical biowarfare simulant.</title>
        <authorList>
            <person name="Gibbons H.S."/>
            <person name="Broomall S.M."/>
            <person name="McNew L.A."/>
            <person name="Daligault H."/>
            <person name="Chapman C."/>
            <person name="Bruce D."/>
            <person name="Karavis M."/>
            <person name="Krepps M."/>
            <person name="McGregor P.A."/>
            <person name="Hong C."/>
            <person name="Park K.H."/>
            <person name="Akmal A."/>
            <person name="Feldman A."/>
            <person name="Lin J.S."/>
            <person name="Chang W.E."/>
            <person name="Higgs B.W."/>
            <person name="Demirev P."/>
            <person name="Lindquist J."/>
            <person name="Liem A."/>
            <person name="Fochler E."/>
            <person name="Read T.D."/>
            <person name="Tapia R."/>
            <person name="Johnson S."/>
            <person name="Bishop-Lilly K.A."/>
            <person name="Detter C."/>
            <person name="Han C."/>
            <person name="Sozhamannan S."/>
            <person name="Rosenzweig C.N."/>
            <person name="Skowronski E.W."/>
        </authorList>
    </citation>
    <scope>NUCLEOTIDE SEQUENCE [LARGE SCALE GENOMIC DNA]</scope>
    <source>
        <strain evidence="3 4">MLST1</strain>
    </source>
</reference>
<keyword evidence="4" id="KW-1185">Reference proteome</keyword>
<proteinExistence type="predicted"/>
<protein>
    <submittedName>
        <fullName evidence="3">Pilus assembly protein</fullName>
    </submittedName>
</protein>
<dbReference type="EMBL" id="PIPL01000001">
    <property type="protein sequence ID" value="RUO25342.1"/>
    <property type="molecule type" value="Genomic_DNA"/>
</dbReference>